<accession>A0A0E9WQ62</accession>
<dbReference type="AlphaFoldDB" id="A0A0E9WQ62"/>
<dbReference type="EMBL" id="GBXM01016018">
    <property type="protein sequence ID" value="JAH92559.1"/>
    <property type="molecule type" value="Transcribed_RNA"/>
</dbReference>
<sequence length="59" mass="6643">MLPGDTKGVFDWLSVQRSAMVLMGTVVQSSFLNILHKACDEGENERCECLKMTTECLYL</sequence>
<evidence type="ECO:0000313" key="1">
    <source>
        <dbReference type="EMBL" id="JAH92559.1"/>
    </source>
</evidence>
<protein>
    <submittedName>
        <fullName evidence="1">Uncharacterized protein</fullName>
    </submittedName>
</protein>
<reference evidence="1" key="1">
    <citation type="submission" date="2014-11" db="EMBL/GenBank/DDBJ databases">
        <authorList>
            <person name="Amaro Gonzalez C."/>
        </authorList>
    </citation>
    <scope>NUCLEOTIDE SEQUENCE</scope>
</reference>
<proteinExistence type="predicted"/>
<reference evidence="1" key="2">
    <citation type="journal article" date="2015" name="Fish Shellfish Immunol.">
        <title>Early steps in the European eel (Anguilla anguilla)-Vibrio vulnificus interaction in the gills: Role of the RtxA13 toxin.</title>
        <authorList>
            <person name="Callol A."/>
            <person name="Pajuelo D."/>
            <person name="Ebbesson L."/>
            <person name="Teles M."/>
            <person name="MacKenzie S."/>
            <person name="Amaro C."/>
        </authorList>
    </citation>
    <scope>NUCLEOTIDE SEQUENCE</scope>
</reference>
<name>A0A0E9WQ62_ANGAN</name>
<organism evidence="1">
    <name type="scientific">Anguilla anguilla</name>
    <name type="common">European freshwater eel</name>
    <name type="synonym">Muraena anguilla</name>
    <dbReference type="NCBI Taxonomy" id="7936"/>
    <lineage>
        <taxon>Eukaryota</taxon>
        <taxon>Metazoa</taxon>
        <taxon>Chordata</taxon>
        <taxon>Craniata</taxon>
        <taxon>Vertebrata</taxon>
        <taxon>Euteleostomi</taxon>
        <taxon>Actinopterygii</taxon>
        <taxon>Neopterygii</taxon>
        <taxon>Teleostei</taxon>
        <taxon>Anguilliformes</taxon>
        <taxon>Anguillidae</taxon>
        <taxon>Anguilla</taxon>
    </lineage>
</organism>